<name>A0A290QE10_9BACT</name>
<proteinExistence type="predicted"/>
<keyword evidence="1" id="KW-0732">Signal</keyword>
<feature type="signal peptide" evidence="1">
    <location>
        <begin position="1"/>
        <end position="20"/>
    </location>
</feature>
<dbReference type="KEGG" id="vbh:CMV30_06145"/>
<reference evidence="2 3" key="1">
    <citation type="submission" date="2017-09" db="EMBL/GenBank/DDBJ databases">
        <title>Complete genome sequence of Verrucomicrobial strain HZ-65, isolated from freshwater.</title>
        <authorList>
            <person name="Choi A."/>
        </authorList>
    </citation>
    <scope>NUCLEOTIDE SEQUENCE [LARGE SCALE GENOMIC DNA]</scope>
    <source>
        <strain evidence="2 3">HZ-65</strain>
    </source>
</reference>
<feature type="chain" id="PRO_5012741884" description="SIMPL domain-containing protein" evidence="1">
    <location>
        <begin position="21"/>
        <end position="161"/>
    </location>
</feature>
<protein>
    <recommendedName>
        <fullName evidence="4">SIMPL domain-containing protein</fullName>
    </recommendedName>
</protein>
<keyword evidence="3" id="KW-1185">Reference proteome</keyword>
<sequence length="161" mass="17271">MKISFLLPFILFGLATVLNAQTPQETRGLRVEVLVFSGRPNPTFTITDTKQISDLLTSVDALSIDATAKAGEDRPILGYNGIRVTDLSGSDANAQSFRVRGSAVSVIRKQAIKAGKATADSIATTDVRNDQGATVETKLLELARQQGAIDDRVLALIRKSK</sequence>
<dbReference type="EMBL" id="CP023344">
    <property type="protein sequence ID" value="ATC63568.1"/>
    <property type="molecule type" value="Genomic_DNA"/>
</dbReference>
<dbReference type="RefSeq" id="WP_096055200.1">
    <property type="nucleotide sequence ID" value="NZ_CP023344.1"/>
</dbReference>
<evidence type="ECO:0008006" key="4">
    <source>
        <dbReference type="Google" id="ProtNLM"/>
    </source>
</evidence>
<gene>
    <name evidence="2" type="ORF">CMV30_06145</name>
</gene>
<accession>A0A290QE10</accession>
<evidence type="ECO:0000256" key="1">
    <source>
        <dbReference type="SAM" id="SignalP"/>
    </source>
</evidence>
<dbReference type="Proteomes" id="UP000217265">
    <property type="component" value="Chromosome"/>
</dbReference>
<evidence type="ECO:0000313" key="2">
    <source>
        <dbReference type="EMBL" id="ATC63568.1"/>
    </source>
</evidence>
<dbReference type="OrthoDB" id="8780698at2"/>
<dbReference type="AlphaFoldDB" id="A0A290QE10"/>
<organism evidence="2 3">
    <name type="scientific">Nibricoccus aquaticus</name>
    <dbReference type="NCBI Taxonomy" id="2576891"/>
    <lineage>
        <taxon>Bacteria</taxon>
        <taxon>Pseudomonadati</taxon>
        <taxon>Verrucomicrobiota</taxon>
        <taxon>Opitutia</taxon>
        <taxon>Opitutales</taxon>
        <taxon>Opitutaceae</taxon>
        <taxon>Nibricoccus</taxon>
    </lineage>
</organism>
<evidence type="ECO:0000313" key="3">
    <source>
        <dbReference type="Proteomes" id="UP000217265"/>
    </source>
</evidence>